<dbReference type="EMBL" id="CYPR01000048">
    <property type="protein sequence ID" value="CUH30790.1"/>
    <property type="molecule type" value="Genomic_DNA"/>
</dbReference>
<dbReference type="RefSeq" id="WP_055662541.1">
    <property type="nucleotide sequence ID" value="NZ_CYPR01000048.1"/>
</dbReference>
<sequence length="194" mass="22120">MLIFWKQKLVLLAVPKTGSTALEAELAPVADVAVVNPPGLKHCSVRKYRNRLAPFFERDGQRPMELVAVMREPIDWLASWFRYRARTALDGQANSTARVDFDAFVAAYLSDAPPDYARVGSQAKFLEGGVDHLFRYDRFPDLVAFLETRLDRKIELSEKNVSPARDALLSDALHDRLLHERRRDFDLWCSLCNG</sequence>
<protein>
    <recommendedName>
        <fullName evidence="3">Gamma-glutamyl kinase</fullName>
    </recommendedName>
</protein>
<name>A0A0M7B757_9RHOB</name>
<evidence type="ECO:0000313" key="1">
    <source>
        <dbReference type="EMBL" id="CUH30790.1"/>
    </source>
</evidence>
<proteinExistence type="predicted"/>
<gene>
    <name evidence="1" type="ORF">JSE7799_00886</name>
</gene>
<accession>A0A0M7B757</accession>
<dbReference type="AlphaFoldDB" id="A0A0M7B757"/>
<dbReference type="OrthoDB" id="7687351at2"/>
<dbReference type="InterPro" id="IPR027417">
    <property type="entry name" value="P-loop_NTPase"/>
</dbReference>
<evidence type="ECO:0008006" key="3">
    <source>
        <dbReference type="Google" id="ProtNLM"/>
    </source>
</evidence>
<evidence type="ECO:0000313" key="2">
    <source>
        <dbReference type="Proteomes" id="UP000049455"/>
    </source>
</evidence>
<reference evidence="1 2" key="1">
    <citation type="submission" date="2015-09" db="EMBL/GenBank/DDBJ databases">
        <authorList>
            <person name="Jackson K.R."/>
            <person name="Lunt B.L."/>
            <person name="Fisher J.N.B."/>
            <person name="Gardner A.V."/>
            <person name="Bailey M.E."/>
            <person name="Deus L.M."/>
            <person name="Earl A.S."/>
            <person name="Gibby P.D."/>
            <person name="Hartmann K.A."/>
            <person name="Liu J.E."/>
            <person name="Manci A.M."/>
            <person name="Nielsen D.A."/>
            <person name="Solomon M.B."/>
            <person name="Breakwell D.P."/>
            <person name="Burnett S.H."/>
            <person name="Grose J.H."/>
        </authorList>
    </citation>
    <scope>NUCLEOTIDE SEQUENCE [LARGE SCALE GENOMIC DNA]</scope>
    <source>
        <strain evidence="1 2">CECT 7799</strain>
    </source>
</reference>
<keyword evidence="2" id="KW-1185">Reference proteome</keyword>
<dbReference type="STRING" id="313367.JSE7799_00886"/>
<organism evidence="1 2">
    <name type="scientific">Jannaschia seosinensis</name>
    <dbReference type="NCBI Taxonomy" id="313367"/>
    <lineage>
        <taxon>Bacteria</taxon>
        <taxon>Pseudomonadati</taxon>
        <taxon>Pseudomonadota</taxon>
        <taxon>Alphaproteobacteria</taxon>
        <taxon>Rhodobacterales</taxon>
        <taxon>Roseobacteraceae</taxon>
        <taxon>Jannaschia</taxon>
    </lineage>
</organism>
<dbReference type="SUPFAM" id="SSF52540">
    <property type="entry name" value="P-loop containing nucleoside triphosphate hydrolases"/>
    <property type="match status" value="1"/>
</dbReference>
<dbReference type="Proteomes" id="UP000049455">
    <property type="component" value="Unassembled WGS sequence"/>
</dbReference>